<dbReference type="PANTHER" id="PTHR33507">
    <property type="entry name" value="INNER MEMBRANE PROTEIN YBBJ"/>
    <property type="match status" value="1"/>
</dbReference>
<proteinExistence type="predicted"/>
<dbReference type="eggNOG" id="COG1030">
    <property type="taxonomic scope" value="Bacteria"/>
</dbReference>
<dbReference type="Gene3D" id="3.90.226.10">
    <property type="entry name" value="2-enoyl-CoA Hydratase, Chain A, domain 1"/>
    <property type="match status" value="1"/>
</dbReference>
<dbReference type="Pfam" id="PF01957">
    <property type="entry name" value="NfeD"/>
    <property type="match status" value="1"/>
</dbReference>
<evidence type="ECO:0000259" key="8">
    <source>
        <dbReference type="Pfam" id="PF25145"/>
    </source>
</evidence>
<evidence type="ECO:0000259" key="6">
    <source>
        <dbReference type="Pfam" id="PF01957"/>
    </source>
</evidence>
<dbReference type="EMBL" id="CP000724">
    <property type="protein sequence ID" value="ABR49178.1"/>
    <property type="molecule type" value="Genomic_DNA"/>
</dbReference>
<dbReference type="InterPro" id="IPR052165">
    <property type="entry name" value="Membrane_assoc_protease"/>
</dbReference>
<protein>
    <submittedName>
        <fullName evidence="9">Uncharacterized protein</fullName>
    </submittedName>
</protein>
<dbReference type="GO" id="GO:0005886">
    <property type="term" value="C:plasma membrane"/>
    <property type="evidence" value="ECO:0007669"/>
    <property type="project" value="TreeGrafter"/>
</dbReference>
<reference evidence="10" key="1">
    <citation type="journal article" date="2016" name="Genome Announc.">
        <title>Complete genome sequence of Alkaliphilus metalliredigens strain QYMF, an alkaliphilic and metal-reducing bacterium isolated from borax-contaminated leachate ponds.</title>
        <authorList>
            <person name="Hwang C."/>
            <person name="Copeland A."/>
            <person name="Lucas S."/>
            <person name="Lapidus A."/>
            <person name="Barry K."/>
            <person name="Detter J.C."/>
            <person name="Glavina Del Rio T."/>
            <person name="Hammon N."/>
            <person name="Israni S."/>
            <person name="Dalin E."/>
            <person name="Tice H."/>
            <person name="Pitluck S."/>
            <person name="Chertkov O."/>
            <person name="Brettin T."/>
            <person name="Bruce D."/>
            <person name="Han C."/>
            <person name="Schmutz J."/>
            <person name="Larimer F."/>
            <person name="Land M.L."/>
            <person name="Hauser L."/>
            <person name="Kyrpides N."/>
            <person name="Mikhailova N."/>
            <person name="Ye Q."/>
            <person name="Zhou J."/>
            <person name="Richardson P."/>
            <person name="Fields M.W."/>
        </authorList>
    </citation>
    <scope>NUCLEOTIDE SEQUENCE [LARGE SCALE GENOMIC DNA]</scope>
    <source>
        <strain evidence="10">QYMF</strain>
    </source>
</reference>
<dbReference type="HOGENOM" id="CLU_024619_2_0_9"/>
<evidence type="ECO:0000259" key="7">
    <source>
        <dbReference type="Pfam" id="PF24961"/>
    </source>
</evidence>
<dbReference type="InterPro" id="IPR056739">
    <property type="entry name" value="NfeD_membrane"/>
</dbReference>
<keyword evidence="2 5" id="KW-0812">Transmembrane</keyword>
<dbReference type="Gene3D" id="2.40.50.140">
    <property type="entry name" value="Nucleic acid-binding proteins"/>
    <property type="match status" value="1"/>
</dbReference>
<evidence type="ECO:0000313" key="10">
    <source>
        <dbReference type="Proteomes" id="UP000001572"/>
    </source>
</evidence>
<dbReference type="OrthoDB" id="9806253at2"/>
<dbReference type="KEGG" id="amt:Amet_3038"/>
<evidence type="ECO:0000256" key="5">
    <source>
        <dbReference type="SAM" id="Phobius"/>
    </source>
</evidence>
<gene>
    <name evidence="9" type="ordered locus">Amet_3038</name>
</gene>
<dbReference type="Proteomes" id="UP000001572">
    <property type="component" value="Chromosome"/>
</dbReference>
<dbReference type="InterPro" id="IPR056738">
    <property type="entry name" value="NfeD1b_N"/>
</dbReference>
<comment type="subcellular location">
    <subcellularLocation>
        <location evidence="1">Membrane</location>
        <topology evidence="1">Multi-pass membrane protein</topology>
    </subcellularLocation>
</comment>
<feature type="transmembrane region" description="Helical" evidence="5">
    <location>
        <begin position="324"/>
        <end position="346"/>
    </location>
</feature>
<dbReference type="SUPFAM" id="SSF52096">
    <property type="entry name" value="ClpP/crotonase"/>
    <property type="match status" value="1"/>
</dbReference>
<dbReference type="InterPro" id="IPR002810">
    <property type="entry name" value="NfeD-like_C"/>
</dbReference>
<evidence type="ECO:0000256" key="1">
    <source>
        <dbReference type="ARBA" id="ARBA00004141"/>
    </source>
</evidence>
<dbReference type="RefSeq" id="WP_012064145.1">
    <property type="nucleotide sequence ID" value="NC_009633.1"/>
</dbReference>
<dbReference type="InterPro" id="IPR029045">
    <property type="entry name" value="ClpP/crotonase-like_dom_sf"/>
</dbReference>
<keyword evidence="10" id="KW-1185">Reference proteome</keyword>
<evidence type="ECO:0000256" key="3">
    <source>
        <dbReference type="ARBA" id="ARBA00022989"/>
    </source>
</evidence>
<evidence type="ECO:0000256" key="2">
    <source>
        <dbReference type="ARBA" id="ARBA00022692"/>
    </source>
</evidence>
<name>A6TSL0_ALKMQ</name>
<feature type="domain" description="NfeD integral membrane" evidence="7">
    <location>
        <begin position="230"/>
        <end position="344"/>
    </location>
</feature>
<accession>A6TSL0</accession>
<dbReference type="Pfam" id="PF25145">
    <property type="entry name" value="NfeD1b_N"/>
    <property type="match status" value="1"/>
</dbReference>
<organism evidence="9 10">
    <name type="scientific">Alkaliphilus metalliredigens (strain QYMF)</name>
    <dbReference type="NCBI Taxonomy" id="293826"/>
    <lineage>
        <taxon>Bacteria</taxon>
        <taxon>Bacillati</taxon>
        <taxon>Bacillota</taxon>
        <taxon>Clostridia</taxon>
        <taxon>Peptostreptococcales</taxon>
        <taxon>Natronincolaceae</taxon>
        <taxon>Alkaliphilus</taxon>
    </lineage>
</organism>
<dbReference type="SUPFAM" id="SSF141322">
    <property type="entry name" value="NfeD domain-like"/>
    <property type="match status" value="1"/>
</dbReference>
<sequence length="432" mass="45896">MRKRERFLIAILLIFAGLIMHTTAAPQEKIVYVIPIHGEIGPAVYQYMLDNLKVAEQDPNTVAVVFEIDTYGGRVDSAERMSYYIRNSSVPTISFVNTKAESAGVLLTISADQVAMAQGSTIGSAEPIPNTEKSLSYWVSELRTVAQQKGRDDQLVAAMADESIAIENVIESGRLLNLTNQEALKLGLADLVAADTLAVLEGLNVEYTQIINTPMSARVRTAQLATSSVVTPILLTLGFVGLATEVLTPGFGLGGTVSFIAFATYFGGSILAGNAGLGVIIIFMTGIALLSIEAFAPGFGFPGIGGLIAVITSIVLAANSVTSAAVSLTIAFVLTIVAIVFILKYAPRSKHFDRIVLRTALTKEAGYTSFKQGSDALVGKEGVAISYLRPSGTVEVEGERLDVVSEGGFIESGSMIRVVQVEGRRIVVRKVE</sequence>
<feature type="transmembrane region" description="Helical" evidence="5">
    <location>
        <begin position="224"/>
        <end position="243"/>
    </location>
</feature>
<dbReference type="CDD" id="cd07021">
    <property type="entry name" value="Clp_protease_NfeD_like"/>
    <property type="match status" value="1"/>
</dbReference>
<evidence type="ECO:0000256" key="4">
    <source>
        <dbReference type="ARBA" id="ARBA00023136"/>
    </source>
</evidence>
<feature type="domain" description="NfeD-like C-terminal" evidence="6">
    <location>
        <begin position="375"/>
        <end position="430"/>
    </location>
</feature>
<feature type="transmembrane region" description="Helical" evidence="5">
    <location>
        <begin position="299"/>
        <end position="318"/>
    </location>
</feature>
<dbReference type="STRING" id="293826.Amet_3038"/>
<dbReference type="InterPro" id="IPR012340">
    <property type="entry name" value="NA-bd_OB-fold"/>
</dbReference>
<dbReference type="PANTHER" id="PTHR33507:SF3">
    <property type="entry name" value="INNER MEMBRANE PROTEIN YBBJ"/>
    <property type="match status" value="1"/>
</dbReference>
<keyword evidence="3 5" id="KW-1133">Transmembrane helix</keyword>
<evidence type="ECO:0000313" key="9">
    <source>
        <dbReference type="EMBL" id="ABR49178.1"/>
    </source>
</evidence>
<keyword evidence="4 5" id="KW-0472">Membrane</keyword>
<dbReference type="AlphaFoldDB" id="A6TSL0"/>
<dbReference type="Pfam" id="PF24961">
    <property type="entry name" value="NfeD_membrane"/>
    <property type="match status" value="1"/>
</dbReference>
<feature type="domain" description="NfeD1b N-terminal" evidence="8">
    <location>
        <begin position="31"/>
        <end position="211"/>
    </location>
</feature>